<evidence type="ECO:0000256" key="8">
    <source>
        <dbReference type="ARBA" id="ARBA00023033"/>
    </source>
</evidence>
<organism evidence="11 12">
    <name type="scientific">Pholiota conissans</name>
    <dbReference type="NCBI Taxonomy" id="109636"/>
    <lineage>
        <taxon>Eukaryota</taxon>
        <taxon>Fungi</taxon>
        <taxon>Dikarya</taxon>
        <taxon>Basidiomycota</taxon>
        <taxon>Agaricomycotina</taxon>
        <taxon>Agaricomycetes</taxon>
        <taxon>Agaricomycetidae</taxon>
        <taxon>Agaricales</taxon>
        <taxon>Agaricineae</taxon>
        <taxon>Strophariaceae</taxon>
        <taxon>Pholiota</taxon>
    </lineage>
</organism>
<keyword evidence="5 9" id="KW-0479">Metal-binding</keyword>
<dbReference type="PANTHER" id="PTHR46300:SF7">
    <property type="entry name" value="P450, PUTATIVE (EUROFUNG)-RELATED"/>
    <property type="match status" value="1"/>
</dbReference>
<dbReference type="EMBL" id="MU155282">
    <property type="protein sequence ID" value="KAF9476782.1"/>
    <property type="molecule type" value="Genomic_DNA"/>
</dbReference>
<evidence type="ECO:0000256" key="10">
    <source>
        <dbReference type="RuleBase" id="RU000461"/>
    </source>
</evidence>
<dbReference type="PANTHER" id="PTHR46300">
    <property type="entry name" value="P450, PUTATIVE (EUROFUNG)-RELATED-RELATED"/>
    <property type="match status" value="1"/>
</dbReference>
<gene>
    <name evidence="11" type="ORF">BDN70DRAFT_151844</name>
</gene>
<reference evidence="11" key="1">
    <citation type="submission" date="2020-11" db="EMBL/GenBank/DDBJ databases">
        <authorList>
            <consortium name="DOE Joint Genome Institute"/>
            <person name="Ahrendt S."/>
            <person name="Riley R."/>
            <person name="Andreopoulos W."/>
            <person name="Labutti K."/>
            <person name="Pangilinan J."/>
            <person name="Ruiz-Duenas F.J."/>
            <person name="Barrasa J.M."/>
            <person name="Sanchez-Garcia M."/>
            <person name="Camarero S."/>
            <person name="Miyauchi S."/>
            <person name="Serrano A."/>
            <person name="Linde D."/>
            <person name="Babiker R."/>
            <person name="Drula E."/>
            <person name="Ayuso-Fernandez I."/>
            <person name="Pacheco R."/>
            <person name="Padilla G."/>
            <person name="Ferreira P."/>
            <person name="Barriuso J."/>
            <person name="Kellner H."/>
            <person name="Castanera R."/>
            <person name="Alfaro M."/>
            <person name="Ramirez L."/>
            <person name="Pisabarro A.G."/>
            <person name="Kuo A."/>
            <person name="Tritt A."/>
            <person name="Lipzen A."/>
            <person name="He G."/>
            <person name="Yan M."/>
            <person name="Ng V."/>
            <person name="Cullen D."/>
            <person name="Martin F."/>
            <person name="Rosso M.-N."/>
            <person name="Henrissat B."/>
            <person name="Hibbett D."/>
            <person name="Martinez A.T."/>
            <person name="Grigoriev I.V."/>
        </authorList>
    </citation>
    <scope>NUCLEOTIDE SEQUENCE</scope>
    <source>
        <strain evidence="11">CIRM-BRFM 674</strain>
    </source>
</reference>
<comment type="caution">
    <text evidence="11">The sequence shown here is derived from an EMBL/GenBank/DDBJ whole genome shotgun (WGS) entry which is preliminary data.</text>
</comment>
<evidence type="ECO:0000313" key="11">
    <source>
        <dbReference type="EMBL" id="KAF9476782.1"/>
    </source>
</evidence>
<evidence type="ECO:0000313" key="12">
    <source>
        <dbReference type="Proteomes" id="UP000807469"/>
    </source>
</evidence>
<dbReference type="Gene3D" id="1.10.630.10">
    <property type="entry name" value="Cytochrome P450"/>
    <property type="match status" value="1"/>
</dbReference>
<name>A0A9P6CS08_9AGAR</name>
<dbReference type="SUPFAM" id="SSF48264">
    <property type="entry name" value="Cytochrome P450"/>
    <property type="match status" value="1"/>
</dbReference>
<dbReference type="InterPro" id="IPR001128">
    <property type="entry name" value="Cyt_P450"/>
</dbReference>
<accession>A0A9P6CS08</accession>
<dbReference type="Proteomes" id="UP000807469">
    <property type="component" value="Unassembled WGS sequence"/>
</dbReference>
<evidence type="ECO:0000256" key="4">
    <source>
        <dbReference type="ARBA" id="ARBA00022617"/>
    </source>
</evidence>
<dbReference type="GO" id="GO:0004497">
    <property type="term" value="F:monooxygenase activity"/>
    <property type="evidence" value="ECO:0007669"/>
    <property type="project" value="UniProtKB-KW"/>
</dbReference>
<dbReference type="OrthoDB" id="2789670at2759"/>
<protein>
    <submittedName>
        <fullName evidence="11">Cytochrome P450</fullName>
    </submittedName>
</protein>
<keyword evidence="4 9" id="KW-0349">Heme</keyword>
<dbReference type="InterPro" id="IPR050364">
    <property type="entry name" value="Cytochrome_P450_fung"/>
</dbReference>
<proteinExistence type="inferred from homology"/>
<keyword evidence="7 9" id="KW-0408">Iron</keyword>
<evidence type="ECO:0000256" key="2">
    <source>
        <dbReference type="ARBA" id="ARBA00005179"/>
    </source>
</evidence>
<evidence type="ECO:0000256" key="7">
    <source>
        <dbReference type="ARBA" id="ARBA00023004"/>
    </source>
</evidence>
<keyword evidence="8 10" id="KW-0503">Monooxygenase</keyword>
<comment type="cofactor">
    <cofactor evidence="1 9">
        <name>heme</name>
        <dbReference type="ChEBI" id="CHEBI:30413"/>
    </cofactor>
</comment>
<dbReference type="CDD" id="cd11065">
    <property type="entry name" value="CYP64-like"/>
    <property type="match status" value="1"/>
</dbReference>
<keyword evidence="6 10" id="KW-0560">Oxidoreductase</keyword>
<dbReference type="GO" id="GO:0020037">
    <property type="term" value="F:heme binding"/>
    <property type="evidence" value="ECO:0007669"/>
    <property type="project" value="InterPro"/>
</dbReference>
<dbReference type="InterPro" id="IPR036396">
    <property type="entry name" value="Cyt_P450_sf"/>
</dbReference>
<keyword evidence="12" id="KW-1185">Reference proteome</keyword>
<evidence type="ECO:0000256" key="5">
    <source>
        <dbReference type="ARBA" id="ARBA00022723"/>
    </source>
</evidence>
<evidence type="ECO:0000256" key="1">
    <source>
        <dbReference type="ARBA" id="ARBA00001971"/>
    </source>
</evidence>
<dbReference type="PRINTS" id="PR00463">
    <property type="entry name" value="EP450I"/>
</dbReference>
<evidence type="ECO:0000256" key="9">
    <source>
        <dbReference type="PIRSR" id="PIRSR602401-1"/>
    </source>
</evidence>
<dbReference type="GO" id="GO:0016705">
    <property type="term" value="F:oxidoreductase activity, acting on paired donors, with incorporation or reduction of molecular oxygen"/>
    <property type="evidence" value="ECO:0007669"/>
    <property type="project" value="InterPro"/>
</dbReference>
<evidence type="ECO:0000256" key="6">
    <source>
        <dbReference type="ARBA" id="ARBA00023002"/>
    </source>
</evidence>
<dbReference type="AlphaFoldDB" id="A0A9P6CS08"/>
<dbReference type="InterPro" id="IPR017972">
    <property type="entry name" value="Cyt_P450_CS"/>
</dbReference>
<dbReference type="GO" id="GO:0005506">
    <property type="term" value="F:iron ion binding"/>
    <property type="evidence" value="ECO:0007669"/>
    <property type="project" value="InterPro"/>
</dbReference>
<dbReference type="PROSITE" id="PS00086">
    <property type="entry name" value="CYTOCHROME_P450"/>
    <property type="match status" value="1"/>
</dbReference>
<evidence type="ECO:0000256" key="3">
    <source>
        <dbReference type="ARBA" id="ARBA00010617"/>
    </source>
</evidence>
<comment type="pathway">
    <text evidence="2">Secondary metabolite biosynthesis.</text>
</comment>
<dbReference type="InterPro" id="IPR002401">
    <property type="entry name" value="Cyt_P450_E_grp-I"/>
</dbReference>
<comment type="similarity">
    <text evidence="3 10">Belongs to the cytochrome P450 family.</text>
</comment>
<sequence length="513" mass="57957">MFDLFLAAIFFSAGFLFLFKPKQMPSKQLPLPPGRRGWPLIGNILEIPSKDESKVYHQWSETLHTDIFYLNLAGTDVVVLDTLEAASELLERRSAIYSGRTRMPMVNELMGWDFSFGLMDYGNEWRQRRLLLNQQLHPTSMSQFHPHLLRIVHRMLTKFIDDPERDFLDTARHMVGEIVMSIGYGLHVHTNDDPYITAARDSVHILSAALTPGKYFVDLFPILKFVPAWVPGAGFKEKAKEWKEKVLKMIDIPYAATKESMKSGVFEPSFMSLSLEKMNEGLNPELYTEQRIKDVAGTIYSAGSDTSLSTIASCVLGLLNHSNVVAKAQQELDRVVKPGYLPDFHDQDSLPYVTAIVKEALRWREVAPLGVPHRLDTEDVYHGYRIPAGAMVIPNVWAILHNEKVYPDPFKFNPDRFIKDGRLDPSIPDPADACWGFGRRICPGRHLAFSTVWIVIASLLTVFDIEKSVDAQGDVVEPIDDVVSGIVSVPKSYKCSLKPRSEIIKNAIQATRD</sequence>
<dbReference type="Pfam" id="PF00067">
    <property type="entry name" value="p450"/>
    <property type="match status" value="1"/>
</dbReference>
<feature type="binding site" description="axial binding residue" evidence="9">
    <location>
        <position position="442"/>
    </location>
    <ligand>
        <name>heme</name>
        <dbReference type="ChEBI" id="CHEBI:30413"/>
    </ligand>
    <ligandPart>
        <name>Fe</name>
        <dbReference type="ChEBI" id="CHEBI:18248"/>
    </ligandPart>
</feature>